<evidence type="ECO:0000313" key="2">
    <source>
        <dbReference type="Proteomes" id="UP000682892"/>
    </source>
</evidence>
<protein>
    <submittedName>
        <fullName evidence="1">AAEL017422-PA</fullName>
    </submittedName>
</protein>
<name>J9HHL2_AEDAE</name>
<reference evidence="1" key="1">
    <citation type="submission" date="2005-10" db="EMBL/GenBank/DDBJ databases">
        <authorList>
            <person name="Loftus B.J."/>
            <person name="Nene V.M."/>
            <person name="Hannick L.I."/>
            <person name="Bidwell S."/>
            <person name="Haas B."/>
            <person name="Amedeo P."/>
            <person name="Orvis J."/>
            <person name="Wortman J.R."/>
            <person name="White O.R."/>
            <person name="Salzberg S."/>
            <person name="Shumway M."/>
            <person name="Koo H."/>
            <person name="Zhao Y."/>
            <person name="Holmes M."/>
            <person name="Miller J."/>
            <person name="Schatz M."/>
            <person name="Pop M."/>
            <person name="Pai G."/>
            <person name="Utterback T."/>
            <person name="Rogers Y.-H."/>
            <person name="Kravitz S."/>
            <person name="Fraser C.M."/>
        </authorList>
    </citation>
    <scope>NUCLEOTIDE SEQUENCE</scope>
    <source>
        <strain evidence="1">Liverpool</strain>
    </source>
</reference>
<dbReference type="HOGENOM" id="CLU_2238815_0_0_1"/>
<evidence type="ECO:0000313" key="1">
    <source>
        <dbReference type="EMBL" id="EJY57349.1"/>
    </source>
</evidence>
<dbReference type="Proteomes" id="UP000682892">
    <property type="component" value="Unassembled WGS sequence"/>
</dbReference>
<reference evidence="1" key="3">
    <citation type="submission" date="2012-09" db="EMBL/GenBank/DDBJ databases">
        <authorList>
            <consortium name="VectorBase"/>
        </authorList>
    </citation>
    <scope>NUCLEOTIDE SEQUENCE</scope>
    <source>
        <strain evidence="1">Liverpool</strain>
    </source>
</reference>
<sequence length="105" mass="12029">MAPVCHLDFFWPGRLVLSGDQKAPLERIRVPLNRIKFLRQDCVRSGGTLWSPCAEGNGDFLVWKQPWGYEEDSDVPFARLARLASVIHDLPTEDRPITPEDCDRH</sequence>
<proteinExistence type="predicted"/>
<dbReference type="PaxDb" id="7159-AAEL017422-PA"/>
<organism evidence="1 2">
    <name type="scientific">Aedes aegypti</name>
    <name type="common">Yellowfever mosquito</name>
    <name type="synonym">Culex aegypti</name>
    <dbReference type="NCBI Taxonomy" id="7159"/>
    <lineage>
        <taxon>Eukaryota</taxon>
        <taxon>Metazoa</taxon>
        <taxon>Ecdysozoa</taxon>
        <taxon>Arthropoda</taxon>
        <taxon>Hexapoda</taxon>
        <taxon>Insecta</taxon>
        <taxon>Pterygota</taxon>
        <taxon>Neoptera</taxon>
        <taxon>Endopterygota</taxon>
        <taxon>Diptera</taxon>
        <taxon>Nematocera</taxon>
        <taxon>Culicoidea</taxon>
        <taxon>Culicidae</taxon>
        <taxon>Culicinae</taxon>
        <taxon>Aedini</taxon>
        <taxon>Aedes</taxon>
        <taxon>Stegomyia</taxon>
    </lineage>
</organism>
<reference evidence="1" key="2">
    <citation type="journal article" date="2007" name="Science">
        <title>Genome sequence of Aedes aegypti, a major arbovirus vector.</title>
        <authorList>
            <person name="Nene V."/>
            <person name="Wortman J.R."/>
            <person name="Lawson D."/>
            <person name="Haas B."/>
            <person name="Kodira C."/>
            <person name="Tu Z.J."/>
            <person name="Loftus B."/>
            <person name="Xi Z."/>
            <person name="Megy K."/>
            <person name="Grabherr M."/>
            <person name="Ren Q."/>
            <person name="Zdobnov E.M."/>
            <person name="Lobo N.F."/>
            <person name="Campbell K.S."/>
            <person name="Brown S.E."/>
            <person name="Bonaldo M.F."/>
            <person name="Zhu J."/>
            <person name="Sinkins S.P."/>
            <person name="Hogenkamp D.G."/>
            <person name="Amedeo P."/>
            <person name="Arensburger P."/>
            <person name="Atkinson P.W."/>
            <person name="Bidwell S."/>
            <person name="Biedler J."/>
            <person name="Birney E."/>
            <person name="Bruggner R.V."/>
            <person name="Costas J."/>
            <person name="Coy M.R."/>
            <person name="Crabtree J."/>
            <person name="Crawford M."/>
            <person name="Debruyn B."/>
            <person name="Decaprio D."/>
            <person name="Eiglmeier K."/>
            <person name="Eisenstadt E."/>
            <person name="El-Dorry H."/>
            <person name="Gelbart W.M."/>
            <person name="Gomes S.L."/>
            <person name="Hammond M."/>
            <person name="Hannick L.I."/>
            <person name="Hogan J.R."/>
            <person name="Holmes M.H."/>
            <person name="Jaffe D."/>
            <person name="Johnston J.S."/>
            <person name="Kennedy R.C."/>
            <person name="Koo H."/>
            <person name="Kravitz S."/>
            <person name="Kriventseva E.V."/>
            <person name="Kulp D."/>
            <person name="Labutti K."/>
            <person name="Lee E."/>
            <person name="Li S."/>
            <person name="Lovin D.D."/>
            <person name="Mao C."/>
            <person name="Mauceli E."/>
            <person name="Menck C.F."/>
            <person name="Miller J.R."/>
            <person name="Montgomery P."/>
            <person name="Mori A."/>
            <person name="Nascimento A.L."/>
            <person name="Naveira H.F."/>
            <person name="Nusbaum C."/>
            <person name="O'leary S."/>
            <person name="Orvis J."/>
            <person name="Pertea M."/>
            <person name="Quesneville H."/>
            <person name="Reidenbach K.R."/>
            <person name="Rogers Y.H."/>
            <person name="Roth C.W."/>
            <person name="Schneider J.R."/>
            <person name="Schatz M."/>
            <person name="Shumway M."/>
            <person name="Stanke M."/>
            <person name="Stinson E.O."/>
            <person name="Tubio J.M."/>
            <person name="Vanzee J.P."/>
            <person name="Verjovski-Almeida S."/>
            <person name="Werner D."/>
            <person name="White O."/>
            <person name="Wyder S."/>
            <person name="Zeng Q."/>
            <person name="Zhao Q."/>
            <person name="Zhao Y."/>
            <person name="Hill C.A."/>
            <person name="Raikhel A.S."/>
            <person name="Soares M.B."/>
            <person name="Knudson D.L."/>
            <person name="Lee N.H."/>
            <person name="Galagan J."/>
            <person name="Salzberg S.L."/>
            <person name="Paulsen I.T."/>
            <person name="Dimopoulos G."/>
            <person name="Collins F.H."/>
            <person name="Birren B."/>
            <person name="Fraser-Liggett C.M."/>
            <person name="Severson D.W."/>
        </authorList>
    </citation>
    <scope>NUCLEOTIDE SEQUENCE [LARGE SCALE GENOMIC DNA]</scope>
    <source>
        <strain evidence="1">Liverpool</strain>
    </source>
</reference>
<dbReference type="EMBL" id="CH477205">
    <property type="protein sequence ID" value="EJY57349.1"/>
    <property type="molecule type" value="Genomic_DNA"/>
</dbReference>
<dbReference type="AlphaFoldDB" id="J9HHL2"/>
<gene>
    <name evidence="1" type="ORF">AaeL_AAEL017422</name>
</gene>
<accession>J9HHL2</accession>